<protein>
    <submittedName>
        <fullName evidence="1">Uncharacterized protein</fullName>
    </submittedName>
</protein>
<feature type="non-terminal residue" evidence="1">
    <location>
        <position position="67"/>
    </location>
</feature>
<sequence length="67" mass="7877">SISSNQPQKEHLPTETDITTKLFESFDELTTYIQRTGLIVWTLNISKRDDFIYGLCCTYETNQRKML</sequence>
<proteinExistence type="predicted"/>
<name>A0A0B6ZK37_9EUPU</name>
<gene>
    <name evidence="1" type="primary">ORF65126</name>
</gene>
<feature type="non-terminal residue" evidence="1">
    <location>
        <position position="1"/>
    </location>
</feature>
<dbReference type="AlphaFoldDB" id="A0A0B6ZK37"/>
<reference evidence="1" key="1">
    <citation type="submission" date="2014-12" db="EMBL/GenBank/DDBJ databases">
        <title>Insight into the proteome of Arion vulgaris.</title>
        <authorList>
            <person name="Aradska J."/>
            <person name="Bulat T."/>
            <person name="Smidak R."/>
            <person name="Sarate P."/>
            <person name="Gangsoo J."/>
            <person name="Sialana F."/>
            <person name="Bilban M."/>
            <person name="Lubec G."/>
        </authorList>
    </citation>
    <scope>NUCLEOTIDE SEQUENCE</scope>
    <source>
        <tissue evidence="1">Skin</tissue>
    </source>
</reference>
<evidence type="ECO:0000313" key="1">
    <source>
        <dbReference type="EMBL" id="CEK68115.1"/>
    </source>
</evidence>
<dbReference type="EMBL" id="HACG01021250">
    <property type="protein sequence ID" value="CEK68115.1"/>
    <property type="molecule type" value="Transcribed_RNA"/>
</dbReference>
<organism evidence="1">
    <name type="scientific">Arion vulgaris</name>
    <dbReference type="NCBI Taxonomy" id="1028688"/>
    <lineage>
        <taxon>Eukaryota</taxon>
        <taxon>Metazoa</taxon>
        <taxon>Spiralia</taxon>
        <taxon>Lophotrochozoa</taxon>
        <taxon>Mollusca</taxon>
        <taxon>Gastropoda</taxon>
        <taxon>Heterobranchia</taxon>
        <taxon>Euthyneura</taxon>
        <taxon>Panpulmonata</taxon>
        <taxon>Eupulmonata</taxon>
        <taxon>Stylommatophora</taxon>
        <taxon>Helicina</taxon>
        <taxon>Arionoidea</taxon>
        <taxon>Arionidae</taxon>
        <taxon>Arion</taxon>
    </lineage>
</organism>
<accession>A0A0B6ZK37</accession>